<feature type="compositionally biased region" description="Basic and acidic residues" evidence="10">
    <location>
        <begin position="132"/>
        <end position="141"/>
    </location>
</feature>
<dbReference type="GO" id="GO:0031405">
    <property type="term" value="F:lipoic acid binding"/>
    <property type="evidence" value="ECO:0007669"/>
    <property type="project" value="TreeGrafter"/>
</dbReference>
<evidence type="ECO:0000256" key="4">
    <source>
        <dbReference type="ARBA" id="ARBA00022679"/>
    </source>
</evidence>
<dbReference type="GO" id="GO:0016407">
    <property type="term" value="F:acetyltransferase activity"/>
    <property type="evidence" value="ECO:0007669"/>
    <property type="project" value="TreeGrafter"/>
</dbReference>
<dbReference type="Proteomes" id="UP000813824">
    <property type="component" value="Unassembled WGS sequence"/>
</dbReference>
<dbReference type="PROSITE" id="PS50968">
    <property type="entry name" value="BIOTINYL_LIPOYL"/>
    <property type="match status" value="1"/>
</dbReference>
<dbReference type="InterPro" id="IPR000089">
    <property type="entry name" value="Biotin_lipoyl"/>
</dbReference>
<evidence type="ECO:0000256" key="8">
    <source>
        <dbReference type="ARBA" id="ARBA00023315"/>
    </source>
</evidence>
<dbReference type="SUPFAM" id="SSF47005">
    <property type="entry name" value="Peripheral subunit-binding domain of 2-oxo acid dehydrogenase complex"/>
    <property type="match status" value="1"/>
</dbReference>
<evidence type="ECO:0000313" key="14">
    <source>
        <dbReference type="Proteomes" id="UP000813824"/>
    </source>
</evidence>
<dbReference type="InterPro" id="IPR023213">
    <property type="entry name" value="CAT-like_dom_sf"/>
</dbReference>
<dbReference type="InterPro" id="IPR001078">
    <property type="entry name" value="2-oxoacid_DH_actylTfrase"/>
</dbReference>
<comment type="subcellular location">
    <subcellularLocation>
        <location evidence="2">Mitochondrion matrix</location>
    </subcellularLocation>
</comment>
<feature type="region of interest" description="Disordered" evidence="10">
    <location>
        <begin position="228"/>
        <end position="249"/>
    </location>
</feature>
<dbReference type="PANTHER" id="PTHR43178">
    <property type="entry name" value="DIHYDROLIPOAMIDE ACETYLTRANSFERASE COMPONENT OF PYRUVATE DEHYDROGENASE COMPLEX"/>
    <property type="match status" value="1"/>
</dbReference>
<dbReference type="AlphaFoldDB" id="A0A8K0UQT3"/>
<keyword evidence="5 9" id="KW-0450">Lipoyl</keyword>
<dbReference type="SUPFAM" id="SSF51230">
    <property type="entry name" value="Single hybrid motif"/>
    <property type="match status" value="1"/>
</dbReference>
<comment type="cofactor">
    <cofactor evidence="1 9">
        <name>(R)-lipoate</name>
        <dbReference type="ChEBI" id="CHEBI:83088"/>
    </cofactor>
</comment>
<proteinExistence type="inferred from homology"/>
<keyword evidence="8 9" id="KW-0012">Acyltransferase</keyword>
<keyword evidence="6" id="KW-0809">Transit peptide</keyword>
<evidence type="ECO:0000256" key="2">
    <source>
        <dbReference type="ARBA" id="ARBA00004305"/>
    </source>
</evidence>
<evidence type="ECO:0000256" key="10">
    <source>
        <dbReference type="SAM" id="MobiDB-lite"/>
    </source>
</evidence>
<evidence type="ECO:0000313" key="13">
    <source>
        <dbReference type="EMBL" id="KAH8101463.1"/>
    </source>
</evidence>
<evidence type="ECO:0000256" key="7">
    <source>
        <dbReference type="ARBA" id="ARBA00023128"/>
    </source>
</evidence>
<dbReference type="OrthoDB" id="15567at2759"/>
<dbReference type="PANTHER" id="PTHR43178:SF5">
    <property type="entry name" value="LIPOAMIDE ACYLTRANSFERASE COMPONENT OF BRANCHED-CHAIN ALPHA-KETO ACID DEHYDROGENASE COMPLEX, MITOCHONDRIAL"/>
    <property type="match status" value="1"/>
</dbReference>
<evidence type="ECO:0000256" key="6">
    <source>
        <dbReference type="ARBA" id="ARBA00022946"/>
    </source>
</evidence>
<feature type="region of interest" description="Disordered" evidence="10">
    <location>
        <begin position="118"/>
        <end position="184"/>
    </location>
</feature>
<evidence type="ECO:0000256" key="9">
    <source>
        <dbReference type="RuleBase" id="RU003423"/>
    </source>
</evidence>
<accession>A0A8K0UQT3</accession>
<dbReference type="InterPro" id="IPR004167">
    <property type="entry name" value="PSBD"/>
</dbReference>
<dbReference type="Gene3D" id="4.10.320.10">
    <property type="entry name" value="E3-binding domain"/>
    <property type="match status" value="1"/>
</dbReference>
<sequence>MLRARALHRFVGLRGRSTLISHFHTSCTCWSARKISKTFKLADIGEGITECEVIRWSVQPAATIQAFDALCEVQSDKASVEITSPFDGVVKELLVKEGEVAKVGSGLCIIEVDEEVAAELEESSPTTPPPHQEQEAARRGESTPPSQVEPEHTQKLPRKGNPHPLDPNVQERSDTLNSPVLGGNQANVFAAPSVRHFARHKGVDLSKLAPGSGKSGRITKEDVENHLSGNRAAPQPSSSKPCPEGNADAGQDVLVELGRTRYGMWKAMVKSLEIPHFGYSTSLDLTSLHEMLPTLNSHIPSHYLPPPSTPQAPPAVSPSSFYALPPPPQTPSSGQYSKLTYLPILLKTLSKAMAEWPIFRSSITPTSEFSSDKPTLTLRPNADISVALSTPTGLYTPTLQRVNTHSVYSLASQLKHISHLGRQTPCALTPAEMPKRGGTVTVSNIGGIGDGEGASPVLVPGAGVAIVAIGRAKWVWDVNRGDGSGERRLKVSVSWSADHRVVEGAELVAFVESWRSWVENPQRLIAEGV</sequence>
<dbReference type="InterPro" id="IPR050743">
    <property type="entry name" value="2-oxoacid_DH_E2_comp"/>
</dbReference>
<protein>
    <recommendedName>
        <fullName evidence="9">Dihydrolipoamide acetyltransferase component of pyruvate dehydrogenase complex</fullName>
        <ecNumber evidence="9">2.3.1.-</ecNumber>
    </recommendedName>
</protein>
<evidence type="ECO:0000259" key="12">
    <source>
        <dbReference type="PROSITE" id="PS51826"/>
    </source>
</evidence>
<dbReference type="Gene3D" id="3.30.559.10">
    <property type="entry name" value="Chloramphenicol acetyltransferase-like domain"/>
    <property type="match status" value="1"/>
</dbReference>
<reference evidence="13" key="1">
    <citation type="journal article" date="2021" name="New Phytol.">
        <title>Evolutionary innovations through gain and loss of genes in the ectomycorrhizal Boletales.</title>
        <authorList>
            <person name="Wu G."/>
            <person name="Miyauchi S."/>
            <person name="Morin E."/>
            <person name="Kuo A."/>
            <person name="Drula E."/>
            <person name="Varga T."/>
            <person name="Kohler A."/>
            <person name="Feng B."/>
            <person name="Cao Y."/>
            <person name="Lipzen A."/>
            <person name="Daum C."/>
            <person name="Hundley H."/>
            <person name="Pangilinan J."/>
            <person name="Johnson J."/>
            <person name="Barry K."/>
            <person name="LaButti K."/>
            <person name="Ng V."/>
            <person name="Ahrendt S."/>
            <person name="Min B."/>
            <person name="Choi I.G."/>
            <person name="Park H."/>
            <person name="Plett J.M."/>
            <person name="Magnuson J."/>
            <person name="Spatafora J.W."/>
            <person name="Nagy L.G."/>
            <person name="Henrissat B."/>
            <person name="Grigoriev I.V."/>
            <person name="Yang Z.L."/>
            <person name="Xu J."/>
            <person name="Martin F.M."/>
        </authorList>
    </citation>
    <scope>NUCLEOTIDE SEQUENCE</scope>
    <source>
        <strain evidence="13">KKN 215</strain>
    </source>
</reference>
<dbReference type="GO" id="GO:0045333">
    <property type="term" value="P:cellular respiration"/>
    <property type="evidence" value="ECO:0007669"/>
    <property type="project" value="UniProtKB-ARBA"/>
</dbReference>
<comment type="similarity">
    <text evidence="3 9">Belongs to the 2-oxoacid dehydrogenase family.</text>
</comment>
<dbReference type="InterPro" id="IPR011053">
    <property type="entry name" value="Single_hybrid_motif"/>
</dbReference>
<organism evidence="13 14">
    <name type="scientific">Cristinia sonorae</name>
    <dbReference type="NCBI Taxonomy" id="1940300"/>
    <lineage>
        <taxon>Eukaryota</taxon>
        <taxon>Fungi</taxon>
        <taxon>Dikarya</taxon>
        <taxon>Basidiomycota</taxon>
        <taxon>Agaricomycotina</taxon>
        <taxon>Agaricomycetes</taxon>
        <taxon>Agaricomycetidae</taxon>
        <taxon>Agaricales</taxon>
        <taxon>Pleurotineae</taxon>
        <taxon>Stephanosporaceae</taxon>
        <taxon>Cristinia</taxon>
    </lineage>
</organism>
<dbReference type="Pfam" id="PF02817">
    <property type="entry name" value="E3_binding"/>
    <property type="match status" value="1"/>
</dbReference>
<feature type="domain" description="Peripheral subunit-binding (PSBD)" evidence="12">
    <location>
        <begin position="189"/>
        <end position="227"/>
    </location>
</feature>
<comment type="caution">
    <text evidence="13">The sequence shown here is derived from an EMBL/GenBank/DDBJ whole genome shotgun (WGS) entry which is preliminary data.</text>
</comment>
<evidence type="ECO:0000256" key="5">
    <source>
        <dbReference type="ARBA" id="ARBA00022823"/>
    </source>
</evidence>
<gene>
    <name evidence="13" type="ORF">BXZ70DRAFT_906593</name>
</gene>
<dbReference type="Pfam" id="PF00364">
    <property type="entry name" value="Biotin_lipoyl"/>
    <property type="match status" value="1"/>
</dbReference>
<keyword evidence="4 9" id="KW-0808">Transferase</keyword>
<dbReference type="FunFam" id="2.40.50.100:FF:000013">
    <property type="entry name" value="Dihydrolipoamide acetyltransferase component of pyruvate dehydrogenase complex"/>
    <property type="match status" value="1"/>
</dbReference>
<feature type="domain" description="Lipoyl-binding" evidence="11">
    <location>
        <begin position="36"/>
        <end position="111"/>
    </location>
</feature>
<dbReference type="SUPFAM" id="SSF52777">
    <property type="entry name" value="CoA-dependent acyltransferases"/>
    <property type="match status" value="1"/>
</dbReference>
<evidence type="ECO:0000256" key="3">
    <source>
        <dbReference type="ARBA" id="ARBA00007317"/>
    </source>
</evidence>
<dbReference type="PROSITE" id="PS51826">
    <property type="entry name" value="PSBD"/>
    <property type="match status" value="1"/>
</dbReference>
<keyword evidence="7" id="KW-0496">Mitochondrion</keyword>
<dbReference type="GO" id="GO:0005759">
    <property type="term" value="C:mitochondrial matrix"/>
    <property type="evidence" value="ECO:0007669"/>
    <property type="project" value="UniProtKB-SubCell"/>
</dbReference>
<keyword evidence="14" id="KW-1185">Reference proteome</keyword>
<dbReference type="CDD" id="cd06849">
    <property type="entry name" value="lipoyl_domain"/>
    <property type="match status" value="1"/>
</dbReference>
<dbReference type="Gene3D" id="2.40.50.100">
    <property type="match status" value="1"/>
</dbReference>
<dbReference type="EMBL" id="JAEVFJ010000012">
    <property type="protein sequence ID" value="KAH8101463.1"/>
    <property type="molecule type" value="Genomic_DNA"/>
</dbReference>
<dbReference type="Pfam" id="PF00198">
    <property type="entry name" value="2-oxoacid_dh"/>
    <property type="match status" value="1"/>
</dbReference>
<dbReference type="InterPro" id="IPR036625">
    <property type="entry name" value="E3-bd_dom_sf"/>
</dbReference>
<dbReference type="EC" id="2.3.1.-" evidence="9"/>
<name>A0A8K0UQT3_9AGAR</name>
<evidence type="ECO:0000256" key="1">
    <source>
        <dbReference type="ARBA" id="ARBA00001938"/>
    </source>
</evidence>
<evidence type="ECO:0000259" key="11">
    <source>
        <dbReference type="PROSITE" id="PS50968"/>
    </source>
</evidence>